<protein>
    <submittedName>
        <fullName evidence="1">Uncharacterized protein</fullName>
    </submittedName>
</protein>
<name>A0A5J9T8C0_9POAL</name>
<dbReference type="PANTHER" id="PTHR33074">
    <property type="entry name" value="EXPRESSED PROTEIN-RELATED"/>
    <property type="match status" value="1"/>
</dbReference>
<dbReference type="AlphaFoldDB" id="A0A5J9T8C0"/>
<keyword evidence="2" id="KW-1185">Reference proteome</keyword>
<sequence>MSPFECVLLHADAFRGNFLDLNATTAHAHTHRDFHIEVSLSCPERPLLPTILFANIPGIDFINNPPRIVRAVEDLILLCVPEVGFDDKYNYFIYRPGGEKGPSLKLIPRPPQAFYDADVGLLRRGEEHYTVAALLTSSKHGVYDLHRFNSVTEEWTMDEVPLVEPQSIRGIAFIDNPPCLKFVHLGVNAVPIIHQNDDSDDDDDYEDEEWEIRDWTITTWSNTKMTTSWEDWNMDCEVKASRTSVSSNLNSKLLKCGLLSTGGADQPERAFQNLLVTFPAPGITDDGVVYLQARLKFRAPKVFVLALDTRANKLLGAVEFSTERVRGSGTGVVYFPSNIGKYIDPKARIFPVPKGDEDDYDWEESSQYEGTESLKLSSPSLVLQRLANRLARSVLSCGKKGGPSLREGDQPE</sequence>
<dbReference type="EMBL" id="RWGY01000039">
    <property type="protein sequence ID" value="TVU07635.1"/>
    <property type="molecule type" value="Genomic_DNA"/>
</dbReference>
<gene>
    <name evidence="1" type="ORF">EJB05_40999</name>
</gene>
<evidence type="ECO:0000313" key="2">
    <source>
        <dbReference type="Proteomes" id="UP000324897"/>
    </source>
</evidence>
<accession>A0A5J9T8C0</accession>
<dbReference type="Gramene" id="TVU07635">
    <property type="protein sequence ID" value="TVU07635"/>
    <property type="gene ID" value="EJB05_40999"/>
</dbReference>
<proteinExistence type="predicted"/>
<reference evidence="1 2" key="1">
    <citation type="journal article" date="2019" name="Sci. Rep.">
        <title>A high-quality genome of Eragrostis curvula grass provides insights into Poaceae evolution and supports new strategies to enhance forage quality.</title>
        <authorList>
            <person name="Carballo J."/>
            <person name="Santos B.A.C.M."/>
            <person name="Zappacosta D."/>
            <person name="Garbus I."/>
            <person name="Selva J.P."/>
            <person name="Gallo C.A."/>
            <person name="Diaz A."/>
            <person name="Albertini E."/>
            <person name="Caccamo M."/>
            <person name="Echenique V."/>
        </authorList>
    </citation>
    <scope>NUCLEOTIDE SEQUENCE [LARGE SCALE GENOMIC DNA]</scope>
    <source>
        <strain evidence="2">cv. Victoria</strain>
        <tissue evidence="1">Leaf</tissue>
    </source>
</reference>
<feature type="non-terminal residue" evidence="1">
    <location>
        <position position="1"/>
    </location>
</feature>
<dbReference type="Proteomes" id="UP000324897">
    <property type="component" value="Chromosome 3"/>
</dbReference>
<organism evidence="1 2">
    <name type="scientific">Eragrostis curvula</name>
    <name type="common">weeping love grass</name>
    <dbReference type="NCBI Taxonomy" id="38414"/>
    <lineage>
        <taxon>Eukaryota</taxon>
        <taxon>Viridiplantae</taxon>
        <taxon>Streptophyta</taxon>
        <taxon>Embryophyta</taxon>
        <taxon>Tracheophyta</taxon>
        <taxon>Spermatophyta</taxon>
        <taxon>Magnoliopsida</taxon>
        <taxon>Liliopsida</taxon>
        <taxon>Poales</taxon>
        <taxon>Poaceae</taxon>
        <taxon>PACMAD clade</taxon>
        <taxon>Chloridoideae</taxon>
        <taxon>Eragrostideae</taxon>
        <taxon>Eragrostidinae</taxon>
        <taxon>Eragrostis</taxon>
    </lineage>
</organism>
<dbReference type="PANTHER" id="PTHR33074:SF62">
    <property type="entry name" value="EXPRESSED PROTEIN"/>
    <property type="match status" value="1"/>
</dbReference>
<comment type="caution">
    <text evidence="1">The sequence shown here is derived from an EMBL/GenBank/DDBJ whole genome shotgun (WGS) entry which is preliminary data.</text>
</comment>
<evidence type="ECO:0000313" key="1">
    <source>
        <dbReference type="EMBL" id="TVU07635.1"/>
    </source>
</evidence>